<dbReference type="Gene3D" id="1.20.5.4130">
    <property type="match status" value="1"/>
</dbReference>
<dbReference type="EMBL" id="KD251099">
    <property type="protein sequence ID" value="EMS48342.1"/>
    <property type="molecule type" value="Genomic_DNA"/>
</dbReference>
<dbReference type="STRING" id="4572.M7YLY4"/>
<accession>M7YLY4</accession>
<proteinExistence type="predicted"/>
<reference evidence="1" key="1">
    <citation type="journal article" date="2013" name="Nature">
        <title>Draft genome of the wheat A-genome progenitor Triticum urartu.</title>
        <authorList>
            <person name="Ling H.Q."/>
            <person name="Zhao S."/>
            <person name="Liu D."/>
            <person name="Wang J."/>
            <person name="Sun H."/>
            <person name="Zhang C."/>
            <person name="Fan H."/>
            <person name="Li D."/>
            <person name="Dong L."/>
            <person name="Tao Y."/>
            <person name="Gao C."/>
            <person name="Wu H."/>
            <person name="Li Y."/>
            <person name="Cui Y."/>
            <person name="Guo X."/>
            <person name="Zheng S."/>
            <person name="Wang B."/>
            <person name="Yu K."/>
            <person name="Liang Q."/>
            <person name="Yang W."/>
            <person name="Lou X."/>
            <person name="Chen J."/>
            <person name="Feng M."/>
            <person name="Jian J."/>
            <person name="Zhang X."/>
            <person name="Luo G."/>
            <person name="Jiang Y."/>
            <person name="Liu J."/>
            <person name="Wang Z."/>
            <person name="Sha Y."/>
            <person name="Zhang B."/>
            <person name="Wu H."/>
            <person name="Tang D."/>
            <person name="Shen Q."/>
            <person name="Xue P."/>
            <person name="Zou S."/>
            <person name="Wang X."/>
            <person name="Liu X."/>
            <person name="Wang F."/>
            <person name="Yang Y."/>
            <person name="An X."/>
            <person name="Dong Z."/>
            <person name="Zhang K."/>
            <person name="Zhang X."/>
            <person name="Luo M.C."/>
            <person name="Dvorak J."/>
            <person name="Tong Y."/>
            <person name="Wang J."/>
            <person name="Yang H."/>
            <person name="Li Z."/>
            <person name="Wang D."/>
            <person name="Zhang A."/>
            <person name="Wang J."/>
        </authorList>
    </citation>
    <scope>NUCLEOTIDE SEQUENCE</scope>
</reference>
<sequence length="95" mass="11027">MENQVEGSPHWPPCGKPASSRTRRCDSVQRDMVFITGEFQMMQAFIKAERVENPWMQSFLKVDNGECMENPVVISLVRQIRELAYDMEDSIKFVV</sequence>
<gene>
    <name evidence="1" type="ORF">TRIUR3_05845</name>
</gene>
<protein>
    <submittedName>
        <fullName evidence="1">Uncharacterized protein</fullName>
    </submittedName>
</protein>
<dbReference type="AlphaFoldDB" id="M7YLY4"/>
<organism evidence="1">
    <name type="scientific">Triticum urartu</name>
    <name type="common">Red wild einkorn</name>
    <name type="synonym">Crithodium urartu</name>
    <dbReference type="NCBI Taxonomy" id="4572"/>
    <lineage>
        <taxon>Eukaryota</taxon>
        <taxon>Viridiplantae</taxon>
        <taxon>Streptophyta</taxon>
        <taxon>Embryophyta</taxon>
        <taxon>Tracheophyta</taxon>
        <taxon>Spermatophyta</taxon>
        <taxon>Magnoliopsida</taxon>
        <taxon>Liliopsida</taxon>
        <taxon>Poales</taxon>
        <taxon>Poaceae</taxon>
        <taxon>BOP clade</taxon>
        <taxon>Pooideae</taxon>
        <taxon>Triticodae</taxon>
        <taxon>Triticeae</taxon>
        <taxon>Triticinae</taxon>
        <taxon>Triticum</taxon>
    </lineage>
</organism>
<dbReference type="GO" id="GO:0006952">
    <property type="term" value="P:defense response"/>
    <property type="evidence" value="ECO:0007669"/>
    <property type="project" value="UniProtKB-KW"/>
</dbReference>
<dbReference type="GO" id="GO:0000166">
    <property type="term" value="F:nucleotide binding"/>
    <property type="evidence" value="ECO:0007669"/>
    <property type="project" value="UniProtKB-KW"/>
</dbReference>
<evidence type="ECO:0000313" key="1">
    <source>
        <dbReference type="EMBL" id="EMS48342.1"/>
    </source>
</evidence>
<name>M7YLY4_TRIUA</name>